<accession>A0A1M6QKD1</accession>
<proteinExistence type="predicted"/>
<dbReference type="Gene3D" id="3.40.50.150">
    <property type="entry name" value="Vaccinia Virus protein VP39"/>
    <property type="match status" value="1"/>
</dbReference>
<keyword evidence="2" id="KW-0808">Transferase</keyword>
<keyword evidence="2" id="KW-0489">Methyltransferase</keyword>
<dbReference type="SUPFAM" id="SSF53335">
    <property type="entry name" value="S-adenosyl-L-methionine-dependent methyltransferases"/>
    <property type="match status" value="1"/>
</dbReference>
<dbReference type="InterPro" id="IPR029063">
    <property type="entry name" value="SAM-dependent_MTases_sf"/>
</dbReference>
<dbReference type="EMBL" id="FRAP01000003">
    <property type="protein sequence ID" value="SHK20701.1"/>
    <property type="molecule type" value="Genomic_DNA"/>
</dbReference>
<sequence length="389" mass="41503">MAQLPVPIVRCELPTPDAIVVDHPEAGRFVLVDHRVSDPQLDRLLDRLEVEAELRGEPLVDDRAALLRDAIAAGMTAHTRARRPRALVVVGPPPEPAPAEAGPAPDPREDLVPPLPSELQLDRAHSARVYDVLLGGKTNYWPDRIAADELVQVAPTTPVAARAQRAFMHRVVTHLARAGHDQFLDVGTGIPAEPDLHQIAQAVIPSARVVYVDNDPIVLAHAAALMTSDPRGAIAHVDADARRPEEILSSAEVRELLDLGRPVAVTALGLLHFLDDEAAHRLVATLLAAVPSGSALAISHVTSDFAVGATLAASVERYAAAGIPLYPRTAADVRRLFLDGLEIVEPGVVGLLRWRPGISVPLSGQHDDAEMWAASDSDVSMHAALAVKP</sequence>
<dbReference type="GO" id="GO:0032259">
    <property type="term" value="P:methylation"/>
    <property type="evidence" value="ECO:0007669"/>
    <property type="project" value="UniProtKB-KW"/>
</dbReference>
<dbReference type="RefSeq" id="WP_200803775.1">
    <property type="nucleotide sequence ID" value="NZ_CALGVN010000057.1"/>
</dbReference>
<protein>
    <submittedName>
        <fullName evidence="2">S-adenosyl methyltransferase</fullName>
    </submittedName>
</protein>
<feature type="region of interest" description="Disordered" evidence="1">
    <location>
        <begin position="90"/>
        <end position="110"/>
    </location>
</feature>
<dbReference type="AlphaFoldDB" id="A0A1M6QKD1"/>
<evidence type="ECO:0000313" key="3">
    <source>
        <dbReference type="Proteomes" id="UP000184363"/>
    </source>
</evidence>
<evidence type="ECO:0000256" key="1">
    <source>
        <dbReference type="SAM" id="MobiDB-lite"/>
    </source>
</evidence>
<evidence type="ECO:0000313" key="2">
    <source>
        <dbReference type="EMBL" id="SHK20701.1"/>
    </source>
</evidence>
<keyword evidence="3" id="KW-1185">Reference proteome</keyword>
<reference evidence="2 3" key="1">
    <citation type="submission" date="2016-11" db="EMBL/GenBank/DDBJ databases">
        <authorList>
            <person name="Jaros S."/>
            <person name="Januszkiewicz K."/>
            <person name="Wedrychowicz H."/>
        </authorList>
    </citation>
    <scope>NUCLEOTIDE SEQUENCE [LARGE SCALE GENOMIC DNA]</scope>
    <source>
        <strain evidence="2 3">DSM 43832</strain>
    </source>
</reference>
<dbReference type="STRING" id="1848.SAMN05443637_103380"/>
<dbReference type="InterPro" id="IPR006764">
    <property type="entry name" value="SAM_dep_MeTrfase_SAV2177_type"/>
</dbReference>
<organism evidence="2 3">
    <name type="scientific">Pseudonocardia thermophila</name>
    <dbReference type="NCBI Taxonomy" id="1848"/>
    <lineage>
        <taxon>Bacteria</taxon>
        <taxon>Bacillati</taxon>
        <taxon>Actinomycetota</taxon>
        <taxon>Actinomycetes</taxon>
        <taxon>Pseudonocardiales</taxon>
        <taxon>Pseudonocardiaceae</taxon>
        <taxon>Pseudonocardia</taxon>
    </lineage>
</organism>
<dbReference type="Proteomes" id="UP000184363">
    <property type="component" value="Unassembled WGS sequence"/>
</dbReference>
<dbReference type="GO" id="GO:0008168">
    <property type="term" value="F:methyltransferase activity"/>
    <property type="evidence" value="ECO:0007669"/>
    <property type="project" value="UniProtKB-KW"/>
</dbReference>
<gene>
    <name evidence="2" type="ORF">SAMN05443637_103380</name>
</gene>
<dbReference type="Pfam" id="PF04672">
    <property type="entry name" value="Methyltransf_19"/>
    <property type="match status" value="1"/>
</dbReference>
<name>A0A1M6QKD1_PSETH</name>